<dbReference type="GO" id="GO:0009424">
    <property type="term" value="C:bacterial-type flagellum hook"/>
    <property type="evidence" value="ECO:0007669"/>
    <property type="project" value="TreeGrafter"/>
</dbReference>
<dbReference type="InterPro" id="IPR037925">
    <property type="entry name" value="FlgE/F/G-like"/>
</dbReference>
<dbReference type="NCBIfam" id="TIGR03506">
    <property type="entry name" value="FlgEFG_subfam"/>
    <property type="match status" value="2"/>
</dbReference>
<dbReference type="InterPro" id="IPR010930">
    <property type="entry name" value="Flg_bb/hook_C_dom"/>
</dbReference>
<organism evidence="6 7">
    <name type="scientific">Pararhodospirillum oryzae</name>
    <dbReference type="NCBI Taxonomy" id="478448"/>
    <lineage>
        <taxon>Bacteria</taxon>
        <taxon>Pseudomonadati</taxon>
        <taxon>Pseudomonadota</taxon>
        <taxon>Alphaproteobacteria</taxon>
        <taxon>Rhodospirillales</taxon>
        <taxon>Rhodospirillaceae</taxon>
        <taxon>Pararhodospirillum</taxon>
    </lineage>
</organism>
<comment type="caution">
    <text evidence="6">The sequence shown here is derived from an EMBL/GenBank/DDBJ whole genome shotgun (WGS) entry which is preliminary data.</text>
</comment>
<keyword evidence="6" id="KW-0282">Flagellum</keyword>
<evidence type="ECO:0000313" key="6">
    <source>
        <dbReference type="EMBL" id="GEO82370.1"/>
    </source>
</evidence>
<keyword evidence="6" id="KW-0969">Cilium</keyword>
<dbReference type="OrthoDB" id="8372879at2"/>
<comment type="function">
    <text evidence="4">A flexible structure which links the flagellar filament to the drive apparatus in the basal body.</text>
</comment>
<comment type="subcellular location">
    <subcellularLocation>
        <location evidence="1 4">Bacterial flagellum basal body</location>
    </subcellularLocation>
</comment>
<evidence type="ECO:0000256" key="1">
    <source>
        <dbReference type="ARBA" id="ARBA00004117"/>
    </source>
</evidence>
<dbReference type="GO" id="GO:0071978">
    <property type="term" value="P:bacterial-type flagellum-dependent swarming motility"/>
    <property type="evidence" value="ECO:0007669"/>
    <property type="project" value="TreeGrafter"/>
</dbReference>
<evidence type="ECO:0000259" key="5">
    <source>
        <dbReference type="Pfam" id="PF06429"/>
    </source>
</evidence>
<dbReference type="Proteomes" id="UP000321567">
    <property type="component" value="Unassembled WGS sequence"/>
</dbReference>
<feature type="domain" description="Flagellar basal-body/hook protein C-terminal" evidence="5">
    <location>
        <begin position="406"/>
        <end position="449"/>
    </location>
</feature>
<comment type="similarity">
    <text evidence="2 4">Belongs to the flagella basal body rod proteins family.</text>
</comment>
<dbReference type="AlphaFoldDB" id="A0A512HAE6"/>
<keyword evidence="3 4" id="KW-0975">Bacterial flagellum</keyword>
<dbReference type="SUPFAM" id="SSF117143">
    <property type="entry name" value="Flagellar hook protein flgE"/>
    <property type="match status" value="1"/>
</dbReference>
<dbReference type="InterPro" id="IPR020013">
    <property type="entry name" value="Flagellar_FlgE/F/G"/>
</dbReference>
<protein>
    <recommendedName>
        <fullName evidence="4">Flagellar hook protein FlgE</fullName>
    </recommendedName>
</protein>
<dbReference type="EMBL" id="BJZO01000074">
    <property type="protein sequence ID" value="GEO82370.1"/>
    <property type="molecule type" value="Genomic_DNA"/>
</dbReference>
<accession>A0A512HAE6</accession>
<proteinExistence type="inferred from homology"/>
<evidence type="ECO:0000256" key="4">
    <source>
        <dbReference type="RuleBase" id="RU362116"/>
    </source>
</evidence>
<dbReference type="GO" id="GO:0005829">
    <property type="term" value="C:cytosol"/>
    <property type="evidence" value="ECO:0007669"/>
    <property type="project" value="TreeGrafter"/>
</dbReference>
<dbReference type="RefSeq" id="WP_147164388.1">
    <property type="nucleotide sequence ID" value="NZ_BJZO01000074.1"/>
</dbReference>
<evidence type="ECO:0000256" key="2">
    <source>
        <dbReference type="ARBA" id="ARBA00009677"/>
    </source>
</evidence>
<reference evidence="6 7" key="1">
    <citation type="submission" date="2019-07" db="EMBL/GenBank/DDBJ databases">
        <title>Whole genome shotgun sequence of Rhodospirillum oryzae NBRC 107573.</title>
        <authorList>
            <person name="Hosoyama A."/>
            <person name="Uohara A."/>
            <person name="Ohji S."/>
            <person name="Ichikawa N."/>
        </authorList>
    </citation>
    <scope>NUCLEOTIDE SEQUENCE [LARGE SCALE GENOMIC DNA]</scope>
    <source>
        <strain evidence="6 7">NBRC 107573</strain>
    </source>
</reference>
<name>A0A512HAE6_9PROT</name>
<keyword evidence="6" id="KW-0966">Cell projection</keyword>
<evidence type="ECO:0000313" key="7">
    <source>
        <dbReference type="Proteomes" id="UP000321567"/>
    </source>
</evidence>
<dbReference type="PANTHER" id="PTHR30435:SF1">
    <property type="entry name" value="FLAGELLAR HOOK PROTEIN FLGE"/>
    <property type="match status" value="1"/>
</dbReference>
<sequence>MSLLGALIGSSMAMSAQSDALGQVSGNIINMNTIGYKHADVTFKTLLSGSTPNWNFFSTAASVYRRVDEQGTVTQTGRSLDVAINGTGMFVVNNQVDMSGETMYTRDGSFDTAVVYQATGTSIPPAADNPNQASDAYLVTGSGRYVLGWAANQDAYDNGLNPFPTNDANGAVQAGAELVPIRVNSEAMSAGSATTQATLRANLDASATSTQMLGLSVWGNEVQTTQGDGTVVSSWPRRGIPLLFTPVAGDSGAWTVGVSTDNGMSGTIQPTSVRFNGDGQLVEPTDGNFALSVTYADGTTQDISLNLGSVTQYASVEGSVVQDSDVNGFPSGSLVRTSFDNEGVLYADYSNGVTRPLYKLALADFPAAQNLEMQNGNLYRYVNEAGDRRLFVIDDILAGSTQLTPNALEQSTVELSDQFSTMITTQTAYSQAANVFRTVDEMTQTAAALKR</sequence>
<keyword evidence="7" id="KW-1185">Reference proteome</keyword>
<evidence type="ECO:0000256" key="3">
    <source>
        <dbReference type="ARBA" id="ARBA00023143"/>
    </source>
</evidence>
<dbReference type="PANTHER" id="PTHR30435">
    <property type="entry name" value="FLAGELLAR PROTEIN"/>
    <property type="match status" value="1"/>
</dbReference>
<gene>
    <name evidence="6" type="ORF">ROR02_25010</name>
</gene>
<dbReference type="Pfam" id="PF06429">
    <property type="entry name" value="Flg_bbr_C"/>
    <property type="match status" value="1"/>
</dbReference>
<dbReference type="GO" id="GO:0009425">
    <property type="term" value="C:bacterial-type flagellum basal body"/>
    <property type="evidence" value="ECO:0007669"/>
    <property type="project" value="UniProtKB-SubCell"/>
</dbReference>